<proteinExistence type="predicted"/>
<dbReference type="InterPro" id="IPR011664">
    <property type="entry name" value="Abi_system_AbiD/AbiF-like"/>
</dbReference>
<protein>
    <submittedName>
        <fullName evidence="2">Abi family protein</fullName>
    </submittedName>
</protein>
<keyword evidence="1" id="KW-0812">Transmembrane</keyword>
<name>A0AB35XVU4_9FIRM</name>
<dbReference type="Proteomes" id="UP001379600">
    <property type="component" value="Unassembled WGS sequence"/>
</dbReference>
<dbReference type="AlphaFoldDB" id="A0AB35XVU4"/>
<dbReference type="RefSeq" id="WP_154260246.1">
    <property type="nucleotide sequence ID" value="NZ_CP119420.2"/>
</dbReference>
<feature type="transmembrane region" description="Helical" evidence="1">
    <location>
        <begin position="146"/>
        <end position="169"/>
    </location>
</feature>
<accession>A0AB35XVU4</accession>
<keyword evidence="1" id="KW-0472">Membrane</keyword>
<sequence length="308" mass="36531">MKPMLSTKELIEHMKEKGITFRETSEKEAMDFLENNNYYMKLAAYRANYEKCVEGKRKGMYQNLDFAYLQELSRLDMHLRHLVLEMCLDIEHAIKVRLVDLATKDPQEDGYDIVRRFLAEEGGMRVLEGIRRHKAGEYCKDLIAKYYPYFPIWVFVELISFGDLLYFCYFCEKRYNVKIVNRTLMNTVRDVRNASAHSNCLLNKMTERIDATKQVNSEISNFIGAMPEISKTSRVNNMNCKFTNSFITLLYVYDCLMPVNSRKKRYEELQEFLEGRVVRHKEYFRTNTKIVGVYKFQEKVIKNLLTNT</sequence>
<gene>
    <name evidence="2" type="ORF">WF787_00080</name>
</gene>
<comment type="caution">
    <text evidence="2">The sequence shown here is derived from an EMBL/GenBank/DDBJ whole genome shotgun (WGS) entry which is preliminary data.</text>
</comment>
<dbReference type="EMBL" id="JBBFKC010000001">
    <property type="protein sequence ID" value="MEJ3689626.1"/>
    <property type="molecule type" value="Genomic_DNA"/>
</dbReference>
<reference evidence="2 3" key="1">
    <citation type="submission" date="2024-03" db="EMBL/GenBank/DDBJ databases">
        <authorList>
            <person name="Plomp N."/>
            <person name="Harmsen H.J."/>
        </authorList>
    </citation>
    <scope>NUCLEOTIDE SEQUENCE [LARGE SCALE GENOMIC DNA]</scope>
    <source>
        <strain evidence="2 3">HTF-76H</strain>
    </source>
</reference>
<evidence type="ECO:0000313" key="3">
    <source>
        <dbReference type="Proteomes" id="UP001379600"/>
    </source>
</evidence>
<keyword evidence="3" id="KW-1185">Reference proteome</keyword>
<organism evidence="2 3">
    <name type="scientific">Faecalibacterium taiwanense</name>
    <dbReference type="NCBI Taxonomy" id="3030638"/>
    <lineage>
        <taxon>Bacteria</taxon>
        <taxon>Bacillati</taxon>
        <taxon>Bacillota</taxon>
        <taxon>Clostridia</taxon>
        <taxon>Eubacteriales</taxon>
        <taxon>Oscillospiraceae</taxon>
        <taxon>Faecalibacterium</taxon>
    </lineage>
</organism>
<dbReference type="Pfam" id="PF07751">
    <property type="entry name" value="Abi_2"/>
    <property type="match status" value="1"/>
</dbReference>
<evidence type="ECO:0000313" key="2">
    <source>
        <dbReference type="EMBL" id="MEJ3689626.1"/>
    </source>
</evidence>
<keyword evidence="1" id="KW-1133">Transmembrane helix</keyword>
<evidence type="ECO:0000256" key="1">
    <source>
        <dbReference type="SAM" id="Phobius"/>
    </source>
</evidence>